<evidence type="ECO:0000256" key="1">
    <source>
        <dbReference type="SAM" id="MobiDB-lite"/>
    </source>
</evidence>
<accession>A0A0A9AXQ7</accession>
<dbReference type="AlphaFoldDB" id="A0A0A9AXQ7"/>
<name>A0A0A9AXQ7_ARUDO</name>
<organism evidence="2">
    <name type="scientific">Arundo donax</name>
    <name type="common">Giant reed</name>
    <name type="synonym">Donax arundinaceus</name>
    <dbReference type="NCBI Taxonomy" id="35708"/>
    <lineage>
        <taxon>Eukaryota</taxon>
        <taxon>Viridiplantae</taxon>
        <taxon>Streptophyta</taxon>
        <taxon>Embryophyta</taxon>
        <taxon>Tracheophyta</taxon>
        <taxon>Spermatophyta</taxon>
        <taxon>Magnoliopsida</taxon>
        <taxon>Liliopsida</taxon>
        <taxon>Poales</taxon>
        <taxon>Poaceae</taxon>
        <taxon>PACMAD clade</taxon>
        <taxon>Arundinoideae</taxon>
        <taxon>Arundineae</taxon>
        <taxon>Arundo</taxon>
    </lineage>
</organism>
<reference evidence="2" key="2">
    <citation type="journal article" date="2015" name="Data Brief">
        <title>Shoot transcriptome of the giant reed, Arundo donax.</title>
        <authorList>
            <person name="Barrero R.A."/>
            <person name="Guerrero F.D."/>
            <person name="Moolhuijzen P."/>
            <person name="Goolsby J.A."/>
            <person name="Tidwell J."/>
            <person name="Bellgard S.E."/>
            <person name="Bellgard M.I."/>
        </authorList>
    </citation>
    <scope>NUCLEOTIDE SEQUENCE</scope>
    <source>
        <tissue evidence="2">Shoot tissue taken approximately 20 cm above the soil surface</tissue>
    </source>
</reference>
<sequence>MSSTVVHSSRIKSTNKHVELKQCTSAKSSTLYHVHLPHS</sequence>
<reference evidence="2" key="1">
    <citation type="submission" date="2014-09" db="EMBL/GenBank/DDBJ databases">
        <authorList>
            <person name="Magalhaes I.L.F."/>
            <person name="Oliveira U."/>
            <person name="Santos F.R."/>
            <person name="Vidigal T.H.D.A."/>
            <person name="Brescovit A.D."/>
            <person name="Santos A.J."/>
        </authorList>
    </citation>
    <scope>NUCLEOTIDE SEQUENCE</scope>
    <source>
        <tissue evidence="2">Shoot tissue taken approximately 20 cm above the soil surface</tissue>
    </source>
</reference>
<protein>
    <submittedName>
        <fullName evidence="2">Uncharacterized protein</fullName>
    </submittedName>
</protein>
<dbReference type="EMBL" id="GBRH01241371">
    <property type="protein sequence ID" value="JAD56524.1"/>
    <property type="molecule type" value="Transcribed_RNA"/>
</dbReference>
<proteinExistence type="predicted"/>
<evidence type="ECO:0000313" key="2">
    <source>
        <dbReference type="EMBL" id="JAD56524.1"/>
    </source>
</evidence>
<feature type="region of interest" description="Disordered" evidence="1">
    <location>
        <begin position="1"/>
        <end position="20"/>
    </location>
</feature>